<evidence type="ECO:0000313" key="1">
    <source>
        <dbReference type="EMBL" id="QDS93920.1"/>
    </source>
</evidence>
<name>A0A517MGA5_9BACT</name>
<dbReference type="KEGG" id="rml:FF011L_26970"/>
<evidence type="ECO:0000313" key="2">
    <source>
        <dbReference type="Proteomes" id="UP000320672"/>
    </source>
</evidence>
<dbReference type="Proteomes" id="UP000320672">
    <property type="component" value="Chromosome"/>
</dbReference>
<gene>
    <name evidence="1" type="ORF">FF011L_26970</name>
</gene>
<proteinExistence type="predicted"/>
<protein>
    <submittedName>
        <fullName evidence="1">Uncharacterized protein</fullName>
    </submittedName>
</protein>
<reference evidence="1 2" key="1">
    <citation type="submission" date="2019-02" db="EMBL/GenBank/DDBJ databases">
        <title>Deep-cultivation of Planctomycetes and their phenomic and genomic characterization uncovers novel biology.</title>
        <authorList>
            <person name="Wiegand S."/>
            <person name="Jogler M."/>
            <person name="Boedeker C."/>
            <person name="Pinto D."/>
            <person name="Vollmers J."/>
            <person name="Rivas-Marin E."/>
            <person name="Kohn T."/>
            <person name="Peeters S.H."/>
            <person name="Heuer A."/>
            <person name="Rast P."/>
            <person name="Oberbeckmann S."/>
            <person name="Bunk B."/>
            <person name="Jeske O."/>
            <person name="Meyerdierks A."/>
            <person name="Storesund J.E."/>
            <person name="Kallscheuer N."/>
            <person name="Luecker S."/>
            <person name="Lage O.M."/>
            <person name="Pohl T."/>
            <person name="Merkel B.J."/>
            <person name="Hornburger P."/>
            <person name="Mueller R.-W."/>
            <person name="Bruemmer F."/>
            <person name="Labrenz M."/>
            <person name="Spormann A.M."/>
            <person name="Op den Camp H."/>
            <person name="Overmann J."/>
            <person name="Amann R."/>
            <person name="Jetten M.S.M."/>
            <person name="Mascher T."/>
            <person name="Medema M.H."/>
            <person name="Devos D.P."/>
            <person name="Kaster A.-K."/>
            <person name="Ovreas L."/>
            <person name="Rohde M."/>
            <person name="Galperin M.Y."/>
            <person name="Jogler C."/>
        </authorList>
    </citation>
    <scope>NUCLEOTIDE SEQUENCE [LARGE SCALE GENOMIC DNA]</scope>
    <source>
        <strain evidence="1 2">FF011L</strain>
    </source>
</reference>
<keyword evidence="2" id="KW-1185">Reference proteome</keyword>
<organism evidence="1 2">
    <name type="scientific">Roseimaritima multifibrata</name>
    <dbReference type="NCBI Taxonomy" id="1930274"/>
    <lineage>
        <taxon>Bacteria</taxon>
        <taxon>Pseudomonadati</taxon>
        <taxon>Planctomycetota</taxon>
        <taxon>Planctomycetia</taxon>
        <taxon>Pirellulales</taxon>
        <taxon>Pirellulaceae</taxon>
        <taxon>Roseimaritima</taxon>
    </lineage>
</organism>
<dbReference type="AlphaFoldDB" id="A0A517MGA5"/>
<sequence>MTEVSLLESLDQAITSELKSISKVAKRSSGNEYDAGDENLECGAHDLDENLTKGSRYN</sequence>
<accession>A0A517MGA5</accession>
<dbReference type="RefSeq" id="WP_218933173.1">
    <property type="nucleotide sequence ID" value="NZ_CP036262.1"/>
</dbReference>
<dbReference type="EMBL" id="CP036262">
    <property type="protein sequence ID" value="QDS93920.1"/>
    <property type="molecule type" value="Genomic_DNA"/>
</dbReference>